<accession>A0A386HUE0</accession>
<protein>
    <submittedName>
        <fullName evidence="5">Rhamnogalacturonan acetylesterase</fullName>
    </submittedName>
</protein>
<keyword evidence="3" id="KW-0472">Membrane</keyword>
<dbReference type="InterPro" id="IPR037459">
    <property type="entry name" value="RhgT-like"/>
</dbReference>
<feature type="domain" description="SGNH hydrolase-type esterase" evidence="4">
    <location>
        <begin position="36"/>
        <end position="238"/>
    </location>
</feature>
<dbReference type="KEGG" id="ark:D6B99_06545"/>
<keyword evidence="3" id="KW-0812">Transmembrane</keyword>
<evidence type="ECO:0000256" key="2">
    <source>
        <dbReference type="ARBA" id="ARBA00022801"/>
    </source>
</evidence>
<evidence type="ECO:0000259" key="4">
    <source>
        <dbReference type="Pfam" id="PF13472"/>
    </source>
</evidence>
<proteinExistence type="inferred from homology"/>
<name>A0A386HUE0_9BACT</name>
<comment type="similarity">
    <text evidence="1">Belongs to the 'GDSL' lipolytic enzyme family.</text>
</comment>
<dbReference type="RefSeq" id="WP_119990943.1">
    <property type="nucleotide sequence ID" value="NZ_CP032489.1"/>
</dbReference>
<dbReference type="OrthoDB" id="9807041at2"/>
<dbReference type="CDD" id="cd01821">
    <property type="entry name" value="Rhamnogalacturan_acetylesterase_like"/>
    <property type="match status" value="1"/>
</dbReference>
<dbReference type="Pfam" id="PF13472">
    <property type="entry name" value="Lipase_GDSL_2"/>
    <property type="match status" value="1"/>
</dbReference>
<dbReference type="InterPro" id="IPR013830">
    <property type="entry name" value="SGNH_hydro"/>
</dbReference>
<dbReference type="InterPro" id="IPR036514">
    <property type="entry name" value="SGNH_hydro_sf"/>
</dbReference>
<evidence type="ECO:0000313" key="6">
    <source>
        <dbReference type="Proteomes" id="UP000266118"/>
    </source>
</evidence>
<dbReference type="PANTHER" id="PTHR43695:SF1">
    <property type="entry name" value="RHAMNOGALACTURONAN ACETYLESTERASE"/>
    <property type="match status" value="1"/>
</dbReference>
<gene>
    <name evidence="5" type="ORF">D6B99_06545</name>
</gene>
<reference evidence="5 6" key="1">
    <citation type="submission" date="2018-09" db="EMBL/GenBank/DDBJ databases">
        <title>Arachidicoccus sp. nov., a bacterium isolated from soil.</title>
        <authorList>
            <person name="Weon H.-Y."/>
            <person name="Kwon S.-W."/>
            <person name="Lee S.A."/>
        </authorList>
    </citation>
    <scope>NUCLEOTIDE SEQUENCE [LARGE SCALE GENOMIC DNA]</scope>
    <source>
        <strain evidence="5 6">KIS59-12</strain>
    </source>
</reference>
<evidence type="ECO:0000256" key="3">
    <source>
        <dbReference type="SAM" id="Phobius"/>
    </source>
</evidence>
<evidence type="ECO:0000313" key="5">
    <source>
        <dbReference type="EMBL" id="AYD49319.1"/>
    </source>
</evidence>
<dbReference type="PANTHER" id="PTHR43695">
    <property type="entry name" value="PUTATIVE (AFU_ORTHOLOGUE AFUA_2G17250)-RELATED"/>
    <property type="match status" value="1"/>
</dbReference>
<feature type="transmembrane region" description="Helical" evidence="3">
    <location>
        <begin position="7"/>
        <end position="25"/>
    </location>
</feature>
<dbReference type="Proteomes" id="UP000266118">
    <property type="component" value="Chromosome"/>
</dbReference>
<keyword evidence="6" id="KW-1185">Reference proteome</keyword>
<dbReference type="Gene3D" id="3.40.50.1110">
    <property type="entry name" value="SGNH hydrolase"/>
    <property type="match status" value="1"/>
</dbReference>
<dbReference type="EMBL" id="CP032489">
    <property type="protein sequence ID" value="AYD49319.1"/>
    <property type="molecule type" value="Genomic_DNA"/>
</dbReference>
<evidence type="ECO:0000256" key="1">
    <source>
        <dbReference type="ARBA" id="ARBA00008668"/>
    </source>
</evidence>
<keyword evidence="3" id="KW-1133">Transmembrane helix</keyword>
<dbReference type="AlphaFoldDB" id="A0A386HUE0"/>
<keyword evidence="2" id="KW-0378">Hydrolase</keyword>
<organism evidence="5 6">
    <name type="scientific">Arachidicoccus soli</name>
    <dbReference type="NCBI Taxonomy" id="2341117"/>
    <lineage>
        <taxon>Bacteria</taxon>
        <taxon>Pseudomonadati</taxon>
        <taxon>Bacteroidota</taxon>
        <taxon>Chitinophagia</taxon>
        <taxon>Chitinophagales</taxon>
        <taxon>Chitinophagaceae</taxon>
        <taxon>Arachidicoccus</taxon>
    </lineage>
</organism>
<dbReference type="GO" id="GO:0016788">
    <property type="term" value="F:hydrolase activity, acting on ester bonds"/>
    <property type="evidence" value="ECO:0007669"/>
    <property type="project" value="UniProtKB-ARBA"/>
</dbReference>
<sequence>MKKNKQPFELLFGIAAIMLVSFTIIHQREKPTIYIIGDSTVKNSDGNGVNAYWGWGSLIYQYFDTSRIDICNHAKAGTSTRTFILDGRWNKILTTLKKGDFVIMQFGHNDHAGVDDTIKQKGSLLGISDSTKEIISIRTHKPEIVHTYGWYLRKFITETKAKGAIPIVCSLVPRNRWNQGQVVKEAEYPEWAEAVAKANGAFYINLNRIIAAHWIALGHDSVNHFFPGDGTHTNIAGAGLNAASVVEGIKGLTNCPLNQYLKN</sequence>
<dbReference type="SUPFAM" id="SSF52266">
    <property type="entry name" value="SGNH hydrolase"/>
    <property type="match status" value="1"/>
</dbReference>